<dbReference type="InterPro" id="IPR003657">
    <property type="entry name" value="WRKY_dom"/>
</dbReference>
<name>A0A0K9PLI3_ZOSMR</name>
<dbReference type="InterPro" id="IPR044810">
    <property type="entry name" value="WRKY_plant"/>
</dbReference>
<evidence type="ECO:0000256" key="5">
    <source>
        <dbReference type="ARBA" id="ARBA00023242"/>
    </source>
</evidence>
<evidence type="ECO:0000256" key="1">
    <source>
        <dbReference type="ARBA" id="ARBA00004123"/>
    </source>
</evidence>
<keyword evidence="3" id="KW-0238">DNA-binding</keyword>
<keyword evidence="8" id="KW-1185">Reference proteome</keyword>
<accession>A0A0K9PLI3</accession>
<evidence type="ECO:0000256" key="3">
    <source>
        <dbReference type="ARBA" id="ARBA00023125"/>
    </source>
</evidence>
<dbReference type="Gene3D" id="2.20.25.80">
    <property type="entry name" value="WRKY domain"/>
    <property type="match status" value="1"/>
</dbReference>
<evidence type="ECO:0000313" key="7">
    <source>
        <dbReference type="EMBL" id="KMZ69087.1"/>
    </source>
</evidence>
<keyword evidence="4" id="KW-0804">Transcription</keyword>
<dbReference type="InterPro" id="IPR036576">
    <property type="entry name" value="WRKY_dom_sf"/>
</dbReference>
<dbReference type="OrthoDB" id="1888929at2759"/>
<dbReference type="GO" id="GO:0003700">
    <property type="term" value="F:DNA-binding transcription factor activity"/>
    <property type="evidence" value="ECO:0000318"/>
    <property type="project" value="GO_Central"/>
</dbReference>
<evidence type="ECO:0000259" key="6">
    <source>
        <dbReference type="PROSITE" id="PS50811"/>
    </source>
</evidence>
<keyword evidence="2" id="KW-0805">Transcription regulation</keyword>
<proteinExistence type="predicted"/>
<evidence type="ECO:0000313" key="8">
    <source>
        <dbReference type="Proteomes" id="UP000036987"/>
    </source>
</evidence>
<dbReference type="GO" id="GO:0000976">
    <property type="term" value="F:transcription cis-regulatory region binding"/>
    <property type="evidence" value="ECO:0000318"/>
    <property type="project" value="GO_Central"/>
</dbReference>
<organism evidence="7 8">
    <name type="scientific">Zostera marina</name>
    <name type="common">Eelgrass</name>
    <dbReference type="NCBI Taxonomy" id="29655"/>
    <lineage>
        <taxon>Eukaryota</taxon>
        <taxon>Viridiplantae</taxon>
        <taxon>Streptophyta</taxon>
        <taxon>Embryophyta</taxon>
        <taxon>Tracheophyta</taxon>
        <taxon>Spermatophyta</taxon>
        <taxon>Magnoliopsida</taxon>
        <taxon>Liliopsida</taxon>
        <taxon>Zosteraceae</taxon>
        <taxon>Zostera</taxon>
    </lineage>
</organism>
<gene>
    <name evidence="7" type="ORF">ZOSMA_222G00320</name>
</gene>
<feature type="domain" description="WRKY" evidence="6">
    <location>
        <begin position="93"/>
        <end position="149"/>
    </location>
</feature>
<comment type="caution">
    <text evidence="7">The sequence shown here is derived from an EMBL/GenBank/DDBJ whole genome shotgun (WGS) entry which is preliminary data.</text>
</comment>
<dbReference type="GO" id="GO:0005634">
    <property type="term" value="C:nucleus"/>
    <property type="evidence" value="ECO:0000318"/>
    <property type="project" value="GO_Central"/>
</dbReference>
<evidence type="ECO:0000256" key="2">
    <source>
        <dbReference type="ARBA" id="ARBA00023015"/>
    </source>
</evidence>
<dbReference type="AlphaFoldDB" id="A0A0K9PLI3"/>
<dbReference type="PANTHER" id="PTHR32096">
    <property type="entry name" value="WRKY TRANSCRIPTION FACTOR 30-RELATED-RELATED"/>
    <property type="match status" value="1"/>
</dbReference>
<reference evidence="8" key="1">
    <citation type="journal article" date="2016" name="Nature">
        <title>The genome of the seagrass Zostera marina reveals angiosperm adaptation to the sea.</title>
        <authorList>
            <person name="Olsen J.L."/>
            <person name="Rouze P."/>
            <person name="Verhelst B."/>
            <person name="Lin Y.-C."/>
            <person name="Bayer T."/>
            <person name="Collen J."/>
            <person name="Dattolo E."/>
            <person name="De Paoli E."/>
            <person name="Dittami S."/>
            <person name="Maumus F."/>
            <person name="Michel G."/>
            <person name="Kersting A."/>
            <person name="Lauritano C."/>
            <person name="Lohaus R."/>
            <person name="Toepel M."/>
            <person name="Tonon T."/>
            <person name="Vanneste K."/>
            <person name="Amirebrahimi M."/>
            <person name="Brakel J."/>
            <person name="Bostroem C."/>
            <person name="Chovatia M."/>
            <person name="Grimwood J."/>
            <person name="Jenkins J.W."/>
            <person name="Jueterbock A."/>
            <person name="Mraz A."/>
            <person name="Stam W.T."/>
            <person name="Tice H."/>
            <person name="Bornberg-Bauer E."/>
            <person name="Green P.J."/>
            <person name="Pearson G.A."/>
            <person name="Procaccini G."/>
            <person name="Duarte C.M."/>
            <person name="Schmutz J."/>
            <person name="Reusch T.B.H."/>
            <person name="Van de Peer Y."/>
        </authorList>
    </citation>
    <scope>NUCLEOTIDE SEQUENCE [LARGE SCALE GENOMIC DNA]</scope>
    <source>
        <strain evidence="8">cv. Finnish</strain>
    </source>
</reference>
<dbReference type="SMART" id="SM00774">
    <property type="entry name" value="WRKY"/>
    <property type="match status" value="1"/>
</dbReference>
<dbReference type="PANTHER" id="PTHR32096:SF146">
    <property type="entry name" value="WRKY TRANSCRIPTION FACTOR 19-RELATED"/>
    <property type="match status" value="1"/>
</dbReference>
<evidence type="ECO:0000256" key="4">
    <source>
        <dbReference type="ARBA" id="ARBA00023163"/>
    </source>
</evidence>
<comment type="subcellular location">
    <subcellularLocation>
        <location evidence="1">Nucleus</location>
    </subcellularLocation>
</comment>
<protein>
    <recommendedName>
        <fullName evidence="6">WRKY domain-containing protein</fullName>
    </recommendedName>
</protein>
<keyword evidence="5" id="KW-0539">Nucleus</keyword>
<sequence>METSCNPIMIELLQGYELTRKLQAHLHQSCQVQTSKSLTESIMVCFQNAMASVESLRCPKTDKDRRRNTRKRKDVQKCTKQIEVGLNEGPPVDGYCWRKYGQKDILDSKHPRSYFRCSFFFSEGCLAKKLVQKSDEDLTIYLVTYSGEHTCSRIQSVKFDDSSSSSSVISPSFDPSPSIDSFLLENYFSQSGRSCLNSLSTVPMTSMADVSMPDPSFESEEMDFDSLKSLTNFDPSFFE</sequence>
<dbReference type="OMA" id="TFHESME"/>
<dbReference type="PROSITE" id="PS50811">
    <property type="entry name" value="WRKY"/>
    <property type="match status" value="1"/>
</dbReference>
<dbReference type="SUPFAM" id="SSF118290">
    <property type="entry name" value="WRKY DNA-binding domain"/>
    <property type="match status" value="1"/>
</dbReference>
<dbReference type="Proteomes" id="UP000036987">
    <property type="component" value="Unassembled WGS sequence"/>
</dbReference>
<dbReference type="EMBL" id="LFYR01000791">
    <property type="protein sequence ID" value="KMZ69087.1"/>
    <property type="molecule type" value="Genomic_DNA"/>
</dbReference>
<dbReference type="Pfam" id="PF03106">
    <property type="entry name" value="WRKY"/>
    <property type="match status" value="1"/>
</dbReference>